<dbReference type="InterPro" id="IPR001431">
    <property type="entry name" value="Pept_M16_Zn_BS"/>
</dbReference>
<dbReference type="GO" id="GO:0004222">
    <property type="term" value="F:metalloendopeptidase activity"/>
    <property type="evidence" value="ECO:0007669"/>
    <property type="project" value="UniProtKB-EC"/>
</dbReference>
<dbReference type="InterPro" id="IPR007863">
    <property type="entry name" value="Peptidase_M16_C"/>
</dbReference>
<evidence type="ECO:0000256" key="4">
    <source>
        <dbReference type="ARBA" id="ARBA00022801"/>
    </source>
</evidence>
<accession>A0A1J5SHW8</accession>
<evidence type="ECO:0000256" key="3">
    <source>
        <dbReference type="ARBA" id="ARBA00022723"/>
    </source>
</evidence>
<dbReference type="EC" id="3.4.24.55" evidence="9"/>
<name>A0A1J5SHW8_9ZZZZ</name>
<dbReference type="InterPro" id="IPR011249">
    <property type="entry name" value="Metalloenz_LuxS/M16"/>
</dbReference>
<dbReference type="InterPro" id="IPR011765">
    <property type="entry name" value="Pept_M16_N"/>
</dbReference>
<keyword evidence="3" id="KW-0479">Metal-binding</keyword>
<keyword evidence="6" id="KW-0482">Metalloprotease</keyword>
<protein>
    <submittedName>
        <fullName evidence="9">Protease 3</fullName>
        <ecNumber evidence="9">3.4.24.55</ecNumber>
    </submittedName>
</protein>
<feature type="domain" description="Peptidase M16 N-terminal" evidence="7">
    <location>
        <begin position="51"/>
        <end position="170"/>
    </location>
</feature>
<keyword evidence="5" id="KW-0862">Zinc</keyword>
<evidence type="ECO:0000259" key="7">
    <source>
        <dbReference type="Pfam" id="PF00675"/>
    </source>
</evidence>
<comment type="caution">
    <text evidence="9">The sequence shown here is derived from an EMBL/GenBank/DDBJ whole genome shotgun (WGS) entry which is preliminary data.</text>
</comment>
<gene>
    <name evidence="9" type="primary">ptrA_6</name>
    <name evidence="9" type="ORF">GALL_141500</name>
</gene>
<dbReference type="PANTHER" id="PTHR43690">
    <property type="entry name" value="NARDILYSIN"/>
    <property type="match status" value="1"/>
</dbReference>
<feature type="domain" description="Peptidase M16 C-terminal" evidence="8">
    <location>
        <begin position="688"/>
        <end position="865"/>
    </location>
</feature>
<feature type="domain" description="Peptidase M16 C-terminal" evidence="8">
    <location>
        <begin position="214"/>
        <end position="389"/>
    </location>
</feature>
<dbReference type="InterPro" id="IPR050626">
    <property type="entry name" value="Peptidase_M16"/>
</dbReference>
<dbReference type="SUPFAM" id="SSF63411">
    <property type="entry name" value="LuxS/MPP-like metallohydrolase"/>
    <property type="match status" value="3"/>
</dbReference>
<dbReference type="PANTHER" id="PTHR43690:SF34">
    <property type="entry name" value="ZINC PROTEASE PQQL-LIKE"/>
    <property type="match status" value="1"/>
</dbReference>
<proteinExistence type="inferred from homology"/>
<sequence length="937" mass="103415">MRRLFTSLCLAAVFVVPAFAGSSAPSAASPIPLDPTVLHGRLPNGLTYFIQHNTNPKGQVELRLAVNAGSVEEDEDQRGLAHVIEHLCFRGTRHFPNTEIVHYLQSLGSKFGADINGMTLFDDTQYRLSIPLGKPDALKNGLLMLRDWAGDVSFDQPGVDKERKVVMEEWRLGRGAAQRMLQKEAPVLFQGSRYASRIPIGLKAVIEGAPLSTIARYYHDWYRPDNMAVVVVGDVDPQAILAQLTALFGDLKNPAHPRTKPDLAVPIPSSAVCSSATDPEMGYTAIRLWYPQATKPVSTVADYREQLARQLVLQALNTRLAELQERTPSPYEFAQASFGPSPARSMTVASLVAIVQNGAVPAGLTALVQEGDLVSSQGFTQAEFDRSRADLLKAVDEQYAERDHRESSTLAADYIGTYLDHAPAPGPEWRYTTSKALLASLTLRDMDAACRSLFGEKGLIVSVEAPQSSKTVSDTQLTALVAKARATQLTAYHEKALPKTLMATLPAPGRIVSRKTIAALGVTELMLSNGVRVVLKPSTFKQDEIVFSAYRPGGLALLPDNLVFAGQLAPYYALLSGIGSFSATDLQKILAGRVIQIVTPIQPNADAINGKCTTVDLETALQLVHLRFAPPRRDPAAYQTIVNAMHSNEANVLMNPTLSFLNEVLEIAYNHNPRAPRFIQPESTWKALTLDKVIQAYDERFGTAGGFTFFFVGSFKESEIEPLLTRYLGSLPEGNPNAEYKDVGLREIPGPFEKTILRGTDPKALVMLDYERPVTQWNFHQSHILWSMGNILQRALIDRLRIDQGSVYTLKVQSEFEKIPYSHYSLDVEAPCAPKNTAEVIKVVNEEIVRLQTQGPTAAEIEKEVASQKHDIQVQAEKNGDWLWKLQRIYQYGEPFERLETPDALVNLVTPANIRDAAKTYLATDKWLCFEMEPKSP</sequence>
<evidence type="ECO:0000256" key="6">
    <source>
        <dbReference type="ARBA" id="ARBA00023049"/>
    </source>
</evidence>
<evidence type="ECO:0000259" key="8">
    <source>
        <dbReference type="Pfam" id="PF05193"/>
    </source>
</evidence>
<dbReference type="Gene3D" id="3.30.830.10">
    <property type="entry name" value="Metalloenzyme, LuxS/M16 peptidase-like"/>
    <property type="match status" value="4"/>
</dbReference>
<keyword evidence="4 9" id="KW-0378">Hydrolase</keyword>
<reference evidence="9" key="1">
    <citation type="submission" date="2016-10" db="EMBL/GenBank/DDBJ databases">
        <title>Sequence of Gallionella enrichment culture.</title>
        <authorList>
            <person name="Poehlein A."/>
            <person name="Muehling M."/>
            <person name="Daniel R."/>
        </authorList>
    </citation>
    <scope>NUCLEOTIDE SEQUENCE</scope>
</reference>
<evidence type="ECO:0000256" key="1">
    <source>
        <dbReference type="ARBA" id="ARBA00007261"/>
    </source>
</evidence>
<dbReference type="GO" id="GO:0006508">
    <property type="term" value="P:proteolysis"/>
    <property type="evidence" value="ECO:0007669"/>
    <property type="project" value="UniProtKB-KW"/>
</dbReference>
<dbReference type="Pfam" id="PF00675">
    <property type="entry name" value="Peptidase_M16"/>
    <property type="match status" value="1"/>
</dbReference>
<organism evidence="9">
    <name type="scientific">mine drainage metagenome</name>
    <dbReference type="NCBI Taxonomy" id="410659"/>
    <lineage>
        <taxon>unclassified sequences</taxon>
        <taxon>metagenomes</taxon>
        <taxon>ecological metagenomes</taxon>
    </lineage>
</organism>
<comment type="similarity">
    <text evidence="1">Belongs to the peptidase M16 family.</text>
</comment>
<dbReference type="EMBL" id="MLJW01000063">
    <property type="protein sequence ID" value="OIR03733.1"/>
    <property type="molecule type" value="Genomic_DNA"/>
</dbReference>
<evidence type="ECO:0000256" key="2">
    <source>
        <dbReference type="ARBA" id="ARBA00022670"/>
    </source>
</evidence>
<dbReference type="Pfam" id="PF05193">
    <property type="entry name" value="Peptidase_M16_C"/>
    <property type="match status" value="2"/>
</dbReference>
<dbReference type="GO" id="GO:0046872">
    <property type="term" value="F:metal ion binding"/>
    <property type="evidence" value="ECO:0007669"/>
    <property type="project" value="UniProtKB-KW"/>
</dbReference>
<evidence type="ECO:0000256" key="5">
    <source>
        <dbReference type="ARBA" id="ARBA00022833"/>
    </source>
</evidence>
<dbReference type="PROSITE" id="PS00143">
    <property type="entry name" value="INSULINASE"/>
    <property type="match status" value="1"/>
</dbReference>
<keyword evidence="2 9" id="KW-0645">Protease</keyword>
<evidence type="ECO:0000313" key="9">
    <source>
        <dbReference type="EMBL" id="OIR03733.1"/>
    </source>
</evidence>
<dbReference type="AlphaFoldDB" id="A0A1J5SHW8"/>